<organism evidence="2 3">
    <name type="scientific">Caerostris darwini</name>
    <dbReference type="NCBI Taxonomy" id="1538125"/>
    <lineage>
        <taxon>Eukaryota</taxon>
        <taxon>Metazoa</taxon>
        <taxon>Ecdysozoa</taxon>
        <taxon>Arthropoda</taxon>
        <taxon>Chelicerata</taxon>
        <taxon>Arachnida</taxon>
        <taxon>Araneae</taxon>
        <taxon>Araneomorphae</taxon>
        <taxon>Entelegynae</taxon>
        <taxon>Araneoidea</taxon>
        <taxon>Araneidae</taxon>
        <taxon>Caerostris</taxon>
    </lineage>
</organism>
<protein>
    <recommendedName>
        <fullName evidence="4">Gustatory receptor</fullName>
    </recommendedName>
</protein>
<evidence type="ECO:0000313" key="3">
    <source>
        <dbReference type="Proteomes" id="UP001054837"/>
    </source>
</evidence>
<keyword evidence="1" id="KW-0472">Membrane</keyword>
<name>A0AAV4VPB0_9ARAC</name>
<dbReference type="EMBL" id="BPLQ01013341">
    <property type="protein sequence ID" value="GIY71449.1"/>
    <property type="molecule type" value="Genomic_DNA"/>
</dbReference>
<dbReference type="AlphaFoldDB" id="A0AAV4VPB0"/>
<dbReference type="Proteomes" id="UP001054837">
    <property type="component" value="Unassembled WGS sequence"/>
</dbReference>
<feature type="transmembrane region" description="Helical" evidence="1">
    <location>
        <begin position="262"/>
        <end position="281"/>
    </location>
</feature>
<evidence type="ECO:0008006" key="4">
    <source>
        <dbReference type="Google" id="ProtNLM"/>
    </source>
</evidence>
<evidence type="ECO:0000313" key="2">
    <source>
        <dbReference type="EMBL" id="GIY71449.1"/>
    </source>
</evidence>
<feature type="transmembrane region" description="Helical" evidence="1">
    <location>
        <begin position="122"/>
        <end position="144"/>
    </location>
</feature>
<comment type="caution">
    <text evidence="2">The sequence shown here is derived from an EMBL/GenBank/DDBJ whole genome shotgun (WGS) entry which is preliminary data.</text>
</comment>
<sequence>MQEMKTPVSPAVKIKTIMKPLMLLFLLCGLTSMRSNRKRCVVFSAAFPATCLSVLVLRTYCVSIGFSVLKLFSLAEKFFSLLTWWCVRQKIESMTNLVEQLEAFKEYIGFMKSQKLLKITRSVASGVIFAMFFMPTVRAFHYLMSPSDLQFCLLWWIPGNRYISIITYFLYEVSNTFVSTAPLYAVCVFYSMYCCIFASCLPDEESLTRPIKQKSIEVLKKLEATFSFIIFIVFAFFLFTFFKKILLFAYMLKNSATTITYTYMMDFVLNTVLVVAVVLSADNVQQKINHPYCKFSNNSDLDTALNQHDVNVCENHNSSTLTGWRMFAVRKPLLLSLSAWLFTYAVIIIQFFYSPQN</sequence>
<keyword evidence="3" id="KW-1185">Reference proteome</keyword>
<keyword evidence="1" id="KW-1133">Transmembrane helix</keyword>
<keyword evidence="1" id="KW-0812">Transmembrane</keyword>
<feature type="transmembrane region" description="Helical" evidence="1">
    <location>
        <begin position="333"/>
        <end position="353"/>
    </location>
</feature>
<feature type="transmembrane region" description="Helical" evidence="1">
    <location>
        <begin position="47"/>
        <end position="69"/>
    </location>
</feature>
<evidence type="ECO:0000256" key="1">
    <source>
        <dbReference type="SAM" id="Phobius"/>
    </source>
</evidence>
<proteinExistence type="predicted"/>
<accession>A0AAV4VPB0</accession>
<feature type="transmembrane region" description="Helical" evidence="1">
    <location>
        <begin position="181"/>
        <end position="201"/>
    </location>
</feature>
<feature type="transmembrane region" description="Helical" evidence="1">
    <location>
        <begin position="222"/>
        <end position="242"/>
    </location>
</feature>
<reference evidence="2 3" key="1">
    <citation type="submission" date="2021-06" db="EMBL/GenBank/DDBJ databases">
        <title>Caerostris darwini draft genome.</title>
        <authorList>
            <person name="Kono N."/>
            <person name="Arakawa K."/>
        </authorList>
    </citation>
    <scope>NUCLEOTIDE SEQUENCE [LARGE SCALE GENOMIC DNA]</scope>
</reference>
<gene>
    <name evidence="2" type="primary">AVEN_163071_1</name>
    <name evidence="2" type="ORF">CDAR_388451</name>
</gene>